<dbReference type="Gene3D" id="2.120.10.30">
    <property type="entry name" value="TolB, C-terminal domain"/>
    <property type="match status" value="1"/>
</dbReference>
<protein>
    <recommendedName>
        <fullName evidence="7">Major royal jelly protein</fullName>
    </recommendedName>
</protein>
<comment type="subcellular location">
    <subcellularLocation>
        <location evidence="1">Secreted</location>
    </subcellularLocation>
</comment>
<dbReference type="Proteomes" id="UP001152759">
    <property type="component" value="Chromosome 3"/>
</dbReference>
<gene>
    <name evidence="5" type="ORF">BEMITA_LOCUS6173</name>
</gene>
<keyword evidence="6" id="KW-1185">Reference proteome</keyword>
<organism evidence="5 6">
    <name type="scientific">Bemisia tabaci</name>
    <name type="common">Sweetpotato whitefly</name>
    <name type="synonym">Aleurodes tabaci</name>
    <dbReference type="NCBI Taxonomy" id="7038"/>
    <lineage>
        <taxon>Eukaryota</taxon>
        <taxon>Metazoa</taxon>
        <taxon>Ecdysozoa</taxon>
        <taxon>Arthropoda</taxon>
        <taxon>Hexapoda</taxon>
        <taxon>Insecta</taxon>
        <taxon>Pterygota</taxon>
        <taxon>Neoptera</taxon>
        <taxon>Paraneoptera</taxon>
        <taxon>Hemiptera</taxon>
        <taxon>Sternorrhyncha</taxon>
        <taxon>Aleyrodoidea</taxon>
        <taxon>Aleyrodidae</taxon>
        <taxon>Aleyrodinae</taxon>
        <taxon>Bemisia</taxon>
    </lineage>
</organism>
<sequence length="423" mass="45858">MEEIALVLIIIILFGFVTCNDNSQVAIRSDQLGFDPSLEVIHLYEKQWPVGIAVSSTGRKFACFPAVLDELNTNNGSNNVYAVAELTDLYGETPYPNEEYNNPSGGAVDNSGPFPKTKGLSNNFLGVISLFIDIFDVLWVLDTGRVVSEGVTLDSSYGGPKLVSIDTNNDAVVDTYVFPTDVARPTSLFGNVRVDPFRRTAYISDSTPTRDNAIIVVDLRTGDSWRTLARDFSVRALPGFVAFVNGYPLYQVVTSPAGTPVGASFLTNGVDGVALSPEFETLYYVAPFGRTLYSVPTSLLRNPNTPATEIVAAVRSLGQIGVSADVTTDSNGVVYLGQNEQNVVQMYDPKTGFLVVVVDDTRINFVARFSLTANGSLYFNVNQFNRLPSIYSGEGPLGVDRRQTPYVLFKVDLPGNATKPDGS</sequence>
<keyword evidence="3" id="KW-0964">Secreted</keyword>
<evidence type="ECO:0000313" key="5">
    <source>
        <dbReference type="EMBL" id="CAH0387121.1"/>
    </source>
</evidence>
<evidence type="ECO:0000256" key="2">
    <source>
        <dbReference type="ARBA" id="ARBA00009127"/>
    </source>
</evidence>
<dbReference type="InterPro" id="IPR011042">
    <property type="entry name" value="6-blade_b-propeller_TolB-like"/>
</dbReference>
<proteinExistence type="inferred from homology"/>
<evidence type="ECO:0000256" key="1">
    <source>
        <dbReference type="ARBA" id="ARBA00004613"/>
    </source>
</evidence>
<dbReference type="InterPro" id="IPR017996">
    <property type="entry name" value="MRJP/yellow-related"/>
</dbReference>
<evidence type="ECO:0008006" key="7">
    <source>
        <dbReference type="Google" id="ProtNLM"/>
    </source>
</evidence>
<evidence type="ECO:0000256" key="3">
    <source>
        <dbReference type="ARBA" id="ARBA00022525"/>
    </source>
</evidence>
<accession>A0A9P0F0U7</accession>
<feature type="chain" id="PRO_5040495062" description="Major royal jelly protein" evidence="4">
    <location>
        <begin position="20"/>
        <end position="423"/>
    </location>
</feature>
<dbReference type="SUPFAM" id="SSF101898">
    <property type="entry name" value="NHL repeat"/>
    <property type="match status" value="1"/>
</dbReference>
<dbReference type="AlphaFoldDB" id="A0A9P0F0U7"/>
<evidence type="ECO:0000256" key="4">
    <source>
        <dbReference type="SAM" id="SignalP"/>
    </source>
</evidence>
<dbReference type="PANTHER" id="PTHR10009">
    <property type="entry name" value="PROTEIN YELLOW-RELATED"/>
    <property type="match status" value="1"/>
</dbReference>
<comment type="similarity">
    <text evidence="2">Belongs to the major royal jelly protein family.</text>
</comment>
<name>A0A9P0F0U7_BEMTA</name>
<evidence type="ECO:0000313" key="6">
    <source>
        <dbReference type="Proteomes" id="UP001152759"/>
    </source>
</evidence>
<feature type="signal peptide" evidence="4">
    <location>
        <begin position="1"/>
        <end position="19"/>
    </location>
</feature>
<keyword evidence="4" id="KW-0732">Signal</keyword>
<dbReference type="GO" id="GO:0005576">
    <property type="term" value="C:extracellular region"/>
    <property type="evidence" value="ECO:0007669"/>
    <property type="project" value="UniProtKB-SubCell"/>
</dbReference>
<dbReference type="Pfam" id="PF03022">
    <property type="entry name" value="MRJP"/>
    <property type="match status" value="1"/>
</dbReference>
<reference evidence="5" key="1">
    <citation type="submission" date="2021-12" db="EMBL/GenBank/DDBJ databases">
        <authorList>
            <person name="King R."/>
        </authorList>
    </citation>
    <scope>NUCLEOTIDE SEQUENCE</scope>
</reference>
<dbReference type="EMBL" id="OU963864">
    <property type="protein sequence ID" value="CAH0387121.1"/>
    <property type="molecule type" value="Genomic_DNA"/>
</dbReference>
<dbReference type="PANTHER" id="PTHR10009:SF18">
    <property type="entry name" value="PROTEIN YELLOW-LIKE PROTEIN"/>
    <property type="match status" value="1"/>
</dbReference>